<protein>
    <submittedName>
        <fullName evidence="1">Uncharacterized protein</fullName>
    </submittedName>
</protein>
<evidence type="ECO:0000313" key="1">
    <source>
        <dbReference type="EMBL" id="RIT34784.1"/>
    </source>
</evidence>
<organism evidence="1 2">
    <name type="scientific">Mycobacteroides abscessus</name>
    <dbReference type="NCBI Taxonomy" id="36809"/>
    <lineage>
        <taxon>Bacteria</taxon>
        <taxon>Bacillati</taxon>
        <taxon>Actinomycetota</taxon>
        <taxon>Actinomycetes</taxon>
        <taxon>Mycobacteriales</taxon>
        <taxon>Mycobacteriaceae</taxon>
        <taxon>Mycobacteroides</taxon>
    </lineage>
</organism>
<sequence length="270" mass="29162">MHDFLVDRIKPLTAMLLSQATGEDSLAKLLRVSVRNWLIDRARKTGTGHIRRTIEKVLTETPDFERVDHNEVGASRWRIAGSKTQPWAGSIDDLTAAAWSVRDVRIPKWSSTRRRAPLASRESLIAIIRSILVRAAGSVEIGHLVAVFADRFAAALDPLVASIDDDGDPIDVETAALDPEENLIADELALDVAAAAAEIAGRLTDTERDILPVLHDSEAVRLRLGKGRTQCAAFTARLKAKIRELAGTSGDAEAIVREVATLCGGVPDAG</sequence>
<accession>A0ABD7HKG4</accession>
<name>A0ABD7HKG4_9MYCO</name>
<dbReference type="EMBL" id="QXBN01000016">
    <property type="protein sequence ID" value="RIT34784.1"/>
    <property type="molecule type" value="Genomic_DNA"/>
</dbReference>
<dbReference type="Proteomes" id="UP000284557">
    <property type="component" value="Unassembled WGS sequence"/>
</dbReference>
<reference evidence="1 2" key="1">
    <citation type="submission" date="2018-08" db="EMBL/GenBank/DDBJ databases">
        <title>Linezolid Resistance in Mycobacterium abscessus: MIC Distribution and Comprehensive Investigation of Resistance Mechanisms.</title>
        <authorList>
            <person name="Ye M."/>
            <person name="Xu L."/>
            <person name="Zou Y."/>
            <person name="Li B."/>
            <person name="Guo Q."/>
            <person name="Zhang Y."/>
            <person name="Zhan M."/>
            <person name="Xu B."/>
            <person name="Yu F."/>
            <person name="Zhang Z."/>
            <person name="Chu H."/>
        </authorList>
    </citation>
    <scope>NUCLEOTIDE SEQUENCE [LARGE SCALE GENOMIC DNA]</scope>
    <source>
        <strain evidence="1 2">G143</strain>
    </source>
</reference>
<gene>
    <name evidence="1" type="ORF">D2E76_19405</name>
</gene>
<comment type="caution">
    <text evidence="1">The sequence shown here is derived from an EMBL/GenBank/DDBJ whole genome shotgun (WGS) entry which is preliminary data.</text>
</comment>
<proteinExistence type="predicted"/>
<evidence type="ECO:0000313" key="2">
    <source>
        <dbReference type="Proteomes" id="UP000284557"/>
    </source>
</evidence>
<dbReference type="AlphaFoldDB" id="A0ABD7HKG4"/>